<dbReference type="Proteomes" id="UP001159363">
    <property type="component" value="Chromosome 12"/>
</dbReference>
<feature type="region of interest" description="Disordered" evidence="1">
    <location>
        <begin position="45"/>
        <end position="65"/>
    </location>
</feature>
<dbReference type="EMBL" id="JARBHB010000013">
    <property type="protein sequence ID" value="KAJ8870386.1"/>
    <property type="molecule type" value="Genomic_DNA"/>
</dbReference>
<feature type="region of interest" description="Disordered" evidence="1">
    <location>
        <begin position="478"/>
        <end position="517"/>
    </location>
</feature>
<evidence type="ECO:0000256" key="1">
    <source>
        <dbReference type="SAM" id="MobiDB-lite"/>
    </source>
</evidence>
<reference evidence="2 3" key="1">
    <citation type="submission" date="2023-02" db="EMBL/GenBank/DDBJ databases">
        <title>LHISI_Scaffold_Assembly.</title>
        <authorList>
            <person name="Stuart O.P."/>
            <person name="Cleave R."/>
            <person name="Magrath M.J.L."/>
            <person name="Mikheyev A.S."/>
        </authorList>
    </citation>
    <scope>NUCLEOTIDE SEQUENCE [LARGE SCALE GENOMIC DNA]</scope>
    <source>
        <strain evidence="2">Daus_M_001</strain>
        <tissue evidence="2">Leg muscle</tissue>
    </source>
</reference>
<feature type="region of interest" description="Disordered" evidence="1">
    <location>
        <begin position="420"/>
        <end position="447"/>
    </location>
</feature>
<accession>A0ABQ9GFP6</accession>
<evidence type="ECO:0000313" key="3">
    <source>
        <dbReference type="Proteomes" id="UP001159363"/>
    </source>
</evidence>
<gene>
    <name evidence="2" type="ORF">PR048_029407</name>
</gene>
<keyword evidence="3" id="KW-1185">Reference proteome</keyword>
<feature type="region of interest" description="Disordered" evidence="1">
    <location>
        <begin position="203"/>
        <end position="229"/>
    </location>
</feature>
<feature type="compositionally biased region" description="Basic residues" evidence="1">
    <location>
        <begin position="217"/>
        <end position="228"/>
    </location>
</feature>
<proteinExistence type="predicted"/>
<organism evidence="2 3">
    <name type="scientific">Dryococelus australis</name>
    <dbReference type="NCBI Taxonomy" id="614101"/>
    <lineage>
        <taxon>Eukaryota</taxon>
        <taxon>Metazoa</taxon>
        <taxon>Ecdysozoa</taxon>
        <taxon>Arthropoda</taxon>
        <taxon>Hexapoda</taxon>
        <taxon>Insecta</taxon>
        <taxon>Pterygota</taxon>
        <taxon>Neoptera</taxon>
        <taxon>Polyneoptera</taxon>
        <taxon>Phasmatodea</taxon>
        <taxon>Verophasmatodea</taxon>
        <taxon>Anareolatae</taxon>
        <taxon>Phasmatidae</taxon>
        <taxon>Eurycanthinae</taxon>
        <taxon>Dryococelus</taxon>
    </lineage>
</organism>
<evidence type="ECO:0000313" key="2">
    <source>
        <dbReference type="EMBL" id="KAJ8870386.1"/>
    </source>
</evidence>
<name>A0ABQ9GFP6_9NEOP</name>
<feature type="region of interest" description="Disordered" evidence="1">
    <location>
        <begin position="148"/>
        <end position="188"/>
    </location>
</feature>
<protein>
    <submittedName>
        <fullName evidence="2">Uncharacterized protein</fullName>
    </submittedName>
</protein>
<sequence>MNSRNVPIPTYEASRQEKDCTPVNCVTRKDDQTFDARREVALKSARASAPRTRNRRWSARESQTFSDEVGGRGDLAVRLLASHLGEPGSISGGVDPRFPRVGIVSHDAAGGRVFSGISRFPRPVYSGAAPYSPLFTLTGNILIGRASSRATHGTADETAKRRTTTSRGSEPSVESLEGATKASATRRERYNAKPVTLHYLTKRASRQHVSPAVTTSKSKRLPAARASRRPGELISRGMTGWAWAPLEIRPRNTKTVFGGQRSFPAHRGRFQLIRSEALLTLYFQDVHPPGANKVLRFVCRGVELCDEQDNVAFIARLIIGEGRRSVGGREDLAVFSSNGRGGVLLSHTETNNAIRRNVCDTGGTTQRACINFNFSPGPTINYQRVCPSLIYATPSPSLTQPTTENVQSVRVALSFIPPSPLPPPAACSPQTTQPDIPSPAGRGKRGGRSLQLAVVGPGAVCLHVVRARVLVCMPSWFPPPPTPSQHRGTRPPARNSRGRRPTQVERSADPLPIAPLPQPRSKPVHIFQALWRIPIGCSECALETGKVHVSRDFQKRVCIIYALTTGTRRENIGDNVSLGPPVFRGKIDVKATLQCPTACVQFSFGRRHIALKSRTESRLGAEKKLLSVRMHSLSATRNWNTKIRLLSEGVPGGRSRKQSRAGRSDVRTEFLWLLHKTVCYKTHLHMCAVREVEIDNDIHQGTIDAVFRGAREQSGVRVVLRRGRVTQKKKCVSEEIRSALISGVLRANEGD</sequence>
<comment type="caution">
    <text evidence="2">The sequence shown here is derived from an EMBL/GenBank/DDBJ whole genome shotgun (WGS) entry which is preliminary data.</text>
</comment>